<organism evidence="1 2">
    <name type="scientific">Schistosoma mansoni</name>
    <name type="common">Blood fluke</name>
    <dbReference type="NCBI Taxonomy" id="6183"/>
    <lineage>
        <taxon>Eukaryota</taxon>
        <taxon>Metazoa</taxon>
        <taxon>Spiralia</taxon>
        <taxon>Lophotrochozoa</taxon>
        <taxon>Platyhelminthes</taxon>
        <taxon>Trematoda</taxon>
        <taxon>Digenea</taxon>
        <taxon>Strigeidida</taxon>
        <taxon>Schistosomatoidea</taxon>
        <taxon>Schistosomatidae</taxon>
        <taxon>Schistosoma</taxon>
    </lineage>
</organism>
<evidence type="ECO:0000313" key="2">
    <source>
        <dbReference type="WBParaSite" id="Smp_329970.1"/>
    </source>
</evidence>
<accession>A0A5K4F9P5</accession>
<evidence type="ECO:0000313" key="1">
    <source>
        <dbReference type="Proteomes" id="UP000008854"/>
    </source>
</evidence>
<dbReference type="WBParaSite" id="Smp_329970.1">
    <property type="protein sequence ID" value="Smp_329970.1"/>
    <property type="gene ID" value="Smp_329970"/>
</dbReference>
<keyword evidence="1" id="KW-1185">Reference proteome</keyword>
<reference evidence="1" key="1">
    <citation type="journal article" date="2012" name="PLoS Negl. Trop. Dis.">
        <title>A systematically improved high quality genome and transcriptome of the human blood fluke Schistosoma mansoni.</title>
        <authorList>
            <person name="Protasio A.V."/>
            <person name="Tsai I.J."/>
            <person name="Babbage A."/>
            <person name="Nichol S."/>
            <person name="Hunt M."/>
            <person name="Aslett M.A."/>
            <person name="De Silva N."/>
            <person name="Velarde G.S."/>
            <person name="Anderson T.J."/>
            <person name="Clark R.C."/>
            <person name="Davidson C."/>
            <person name="Dillon G.P."/>
            <person name="Holroyd N.E."/>
            <person name="LoVerde P.T."/>
            <person name="Lloyd C."/>
            <person name="McQuillan J."/>
            <person name="Oliveira G."/>
            <person name="Otto T.D."/>
            <person name="Parker-Manuel S.J."/>
            <person name="Quail M.A."/>
            <person name="Wilson R.A."/>
            <person name="Zerlotini A."/>
            <person name="Dunne D.W."/>
            <person name="Berriman M."/>
        </authorList>
    </citation>
    <scope>NUCLEOTIDE SEQUENCE [LARGE SCALE GENOMIC DNA]</scope>
    <source>
        <strain evidence="1">Puerto Rican</strain>
    </source>
</reference>
<dbReference type="InParanoid" id="A0A5K4F9P5"/>
<sequence length="64" mass="7335">MIVFEFCGVLGTGRFNPEEFTVVIDNTLFILPSFAFANYDVRLTDIVLSRTTVEENLLHYAEVF</sequence>
<dbReference type="Proteomes" id="UP000008854">
    <property type="component" value="Unassembled WGS sequence"/>
</dbReference>
<protein>
    <submittedName>
        <fullName evidence="2">ABC transporter ATP-binding protein</fullName>
    </submittedName>
</protein>
<reference evidence="2" key="2">
    <citation type="submission" date="2019-11" db="UniProtKB">
        <authorList>
            <consortium name="WormBaseParasite"/>
        </authorList>
    </citation>
    <scope>IDENTIFICATION</scope>
    <source>
        <strain evidence="2">Puerto Rican</strain>
    </source>
</reference>
<dbReference type="AlphaFoldDB" id="A0A5K4F9P5"/>
<proteinExistence type="predicted"/>
<name>A0A5K4F9P5_SCHMA</name>